<protein>
    <submittedName>
        <fullName evidence="2">Methyltransferase FkbM family</fullName>
    </submittedName>
</protein>
<gene>
    <name evidence="2" type="ordered locus">Dole_0527</name>
</gene>
<accession>A8ZU25</accession>
<dbReference type="HOGENOM" id="CLU_068034_1_0_7"/>
<organism evidence="2 3">
    <name type="scientific">Desulfosudis oleivorans (strain DSM 6200 / JCM 39069 / Hxd3)</name>
    <name type="common">Desulfococcus oleovorans</name>
    <dbReference type="NCBI Taxonomy" id="96561"/>
    <lineage>
        <taxon>Bacteria</taxon>
        <taxon>Pseudomonadati</taxon>
        <taxon>Thermodesulfobacteriota</taxon>
        <taxon>Desulfobacteria</taxon>
        <taxon>Desulfobacterales</taxon>
        <taxon>Desulfosudaceae</taxon>
        <taxon>Desulfosudis</taxon>
    </lineage>
</organism>
<dbReference type="RefSeq" id="WP_012173956.1">
    <property type="nucleotide sequence ID" value="NC_009943.1"/>
</dbReference>
<dbReference type="OrthoDB" id="5509510at2"/>
<dbReference type="NCBIfam" id="TIGR01444">
    <property type="entry name" value="fkbM_fam"/>
    <property type="match status" value="1"/>
</dbReference>
<keyword evidence="2" id="KW-0808">Transferase</keyword>
<dbReference type="InterPro" id="IPR053188">
    <property type="entry name" value="FkbM_Methyltransferase"/>
</dbReference>
<reference evidence="2 3" key="1">
    <citation type="submission" date="2007-10" db="EMBL/GenBank/DDBJ databases">
        <title>Complete sequence of Desulfococcus oleovorans Hxd3.</title>
        <authorList>
            <consortium name="US DOE Joint Genome Institute"/>
            <person name="Copeland A."/>
            <person name="Lucas S."/>
            <person name="Lapidus A."/>
            <person name="Barry K."/>
            <person name="Glavina del Rio T."/>
            <person name="Dalin E."/>
            <person name="Tice H."/>
            <person name="Pitluck S."/>
            <person name="Kiss H."/>
            <person name="Brettin T."/>
            <person name="Bruce D."/>
            <person name="Detter J.C."/>
            <person name="Han C."/>
            <person name="Schmutz J."/>
            <person name="Larimer F."/>
            <person name="Land M."/>
            <person name="Hauser L."/>
            <person name="Kyrpides N."/>
            <person name="Kim E."/>
            <person name="Wawrik B."/>
            <person name="Richardson P."/>
        </authorList>
    </citation>
    <scope>NUCLEOTIDE SEQUENCE [LARGE SCALE GENOMIC DNA]</scope>
    <source>
        <strain evidence="3">DSM 6200 / JCM 39069 / Hxd3</strain>
    </source>
</reference>
<proteinExistence type="predicted"/>
<dbReference type="AlphaFoldDB" id="A8ZU25"/>
<dbReference type="GO" id="GO:0008171">
    <property type="term" value="F:O-methyltransferase activity"/>
    <property type="evidence" value="ECO:0007669"/>
    <property type="project" value="TreeGrafter"/>
</dbReference>
<sequence>MNSIILRTVNMVNRILKPVGAKIISRQADDFNINSAIERIHDHGIRIDSVVDIGGSNGTWSLKAMKVFPAASFVAIEPLVERKEELLRLVRRFPKFSFELCAAGETDGDTATLTIAQDLDGSTINGHGGETRRVPVRTIDAIVAKHNLSGSFLLKFDTHGYELPILKGAKQTLEKTSVIIMEVYNFQISQNALRFHKMCAHMENLGFRCYDMADPMLRDHDKALWQMDLFFCRKDEKIFDHPHYK</sequence>
<dbReference type="eggNOG" id="COG2242">
    <property type="taxonomic scope" value="Bacteria"/>
</dbReference>
<dbReference type="Proteomes" id="UP000008561">
    <property type="component" value="Chromosome"/>
</dbReference>
<dbReference type="KEGG" id="dol:Dole_0527"/>
<keyword evidence="2" id="KW-0489">Methyltransferase</keyword>
<name>A8ZU25_DESOH</name>
<keyword evidence="3" id="KW-1185">Reference proteome</keyword>
<dbReference type="PANTHER" id="PTHR36973">
    <property type="entry name" value="SLL1456 PROTEIN-RELATED"/>
    <property type="match status" value="1"/>
</dbReference>
<evidence type="ECO:0000313" key="3">
    <source>
        <dbReference type="Proteomes" id="UP000008561"/>
    </source>
</evidence>
<dbReference type="STRING" id="96561.Dole_0527"/>
<dbReference type="PANTHER" id="PTHR36973:SF4">
    <property type="entry name" value="NODULATION PROTEIN"/>
    <property type="match status" value="1"/>
</dbReference>
<dbReference type="GO" id="GO:0032259">
    <property type="term" value="P:methylation"/>
    <property type="evidence" value="ECO:0007669"/>
    <property type="project" value="UniProtKB-KW"/>
</dbReference>
<dbReference type="Pfam" id="PF05050">
    <property type="entry name" value="Methyltransf_21"/>
    <property type="match status" value="1"/>
</dbReference>
<dbReference type="Gene3D" id="3.40.50.150">
    <property type="entry name" value="Vaccinia Virus protein VP39"/>
    <property type="match status" value="1"/>
</dbReference>
<evidence type="ECO:0000313" key="2">
    <source>
        <dbReference type="EMBL" id="ABW66337.1"/>
    </source>
</evidence>
<evidence type="ECO:0000259" key="1">
    <source>
        <dbReference type="Pfam" id="PF05050"/>
    </source>
</evidence>
<feature type="domain" description="Methyltransferase FkbM" evidence="1">
    <location>
        <begin position="52"/>
        <end position="209"/>
    </location>
</feature>
<dbReference type="SUPFAM" id="SSF53335">
    <property type="entry name" value="S-adenosyl-L-methionine-dependent methyltransferases"/>
    <property type="match status" value="1"/>
</dbReference>
<dbReference type="InterPro" id="IPR029063">
    <property type="entry name" value="SAM-dependent_MTases_sf"/>
</dbReference>
<dbReference type="InterPro" id="IPR006342">
    <property type="entry name" value="FkbM_mtfrase"/>
</dbReference>
<dbReference type="EMBL" id="CP000859">
    <property type="protein sequence ID" value="ABW66337.1"/>
    <property type="molecule type" value="Genomic_DNA"/>
</dbReference>